<keyword evidence="1" id="KW-0677">Repeat</keyword>
<dbReference type="Pfam" id="PF10373">
    <property type="entry name" value="EST1_DNA_bind"/>
    <property type="match status" value="1"/>
</dbReference>
<evidence type="ECO:0000313" key="4">
    <source>
        <dbReference type="EMBL" id="PWA45908.1"/>
    </source>
</evidence>
<gene>
    <name evidence="4" type="ORF">CTI12_AA513510</name>
</gene>
<evidence type="ECO:0000259" key="3">
    <source>
        <dbReference type="Pfam" id="PF10374"/>
    </source>
</evidence>
<dbReference type="GO" id="GO:0000184">
    <property type="term" value="P:nuclear-transcribed mRNA catabolic process, nonsense-mediated decay"/>
    <property type="evidence" value="ECO:0007669"/>
    <property type="project" value="TreeGrafter"/>
</dbReference>
<dbReference type="Pfam" id="PF10374">
    <property type="entry name" value="EST1"/>
    <property type="match status" value="1"/>
</dbReference>
<comment type="caution">
    <text evidence="4">The sequence shown here is derived from an EMBL/GenBank/DDBJ whole genome shotgun (WGS) entry which is preliminary data.</text>
</comment>
<reference evidence="4 5" key="1">
    <citation type="journal article" date="2018" name="Mol. Plant">
        <title>The genome of Artemisia annua provides insight into the evolution of Asteraceae family and artemisinin biosynthesis.</title>
        <authorList>
            <person name="Shen Q."/>
            <person name="Zhang L."/>
            <person name="Liao Z."/>
            <person name="Wang S."/>
            <person name="Yan T."/>
            <person name="Shi P."/>
            <person name="Liu M."/>
            <person name="Fu X."/>
            <person name="Pan Q."/>
            <person name="Wang Y."/>
            <person name="Lv Z."/>
            <person name="Lu X."/>
            <person name="Zhang F."/>
            <person name="Jiang W."/>
            <person name="Ma Y."/>
            <person name="Chen M."/>
            <person name="Hao X."/>
            <person name="Li L."/>
            <person name="Tang Y."/>
            <person name="Lv G."/>
            <person name="Zhou Y."/>
            <person name="Sun X."/>
            <person name="Brodelius P.E."/>
            <person name="Rose J.K.C."/>
            <person name="Tang K."/>
        </authorList>
    </citation>
    <scope>NUCLEOTIDE SEQUENCE [LARGE SCALE GENOMIC DNA]</scope>
    <source>
        <strain evidence="5">cv. Huhao1</strain>
        <tissue evidence="4">Leaf</tissue>
    </source>
</reference>
<feature type="domain" description="Telomerase activating protein Est1-like N-terminal" evidence="3">
    <location>
        <begin position="70"/>
        <end position="192"/>
    </location>
</feature>
<dbReference type="AlphaFoldDB" id="A0A2U1LA76"/>
<dbReference type="InterPro" id="IPR019458">
    <property type="entry name" value="Est1-like_N"/>
</dbReference>
<organism evidence="4 5">
    <name type="scientific">Artemisia annua</name>
    <name type="common">Sweet wormwood</name>
    <dbReference type="NCBI Taxonomy" id="35608"/>
    <lineage>
        <taxon>Eukaryota</taxon>
        <taxon>Viridiplantae</taxon>
        <taxon>Streptophyta</taxon>
        <taxon>Embryophyta</taxon>
        <taxon>Tracheophyta</taxon>
        <taxon>Spermatophyta</taxon>
        <taxon>Magnoliopsida</taxon>
        <taxon>eudicotyledons</taxon>
        <taxon>Gunneridae</taxon>
        <taxon>Pentapetalae</taxon>
        <taxon>asterids</taxon>
        <taxon>campanulids</taxon>
        <taxon>Asterales</taxon>
        <taxon>Asteraceae</taxon>
        <taxon>Asteroideae</taxon>
        <taxon>Anthemideae</taxon>
        <taxon>Artemisiinae</taxon>
        <taxon>Artemisia</taxon>
    </lineage>
</organism>
<dbReference type="EMBL" id="PKPP01010536">
    <property type="protein sequence ID" value="PWA45908.1"/>
    <property type="molecule type" value="Genomic_DNA"/>
</dbReference>
<dbReference type="InterPro" id="IPR018834">
    <property type="entry name" value="DNA/RNA-bd_Est1-type"/>
</dbReference>
<evidence type="ECO:0000256" key="1">
    <source>
        <dbReference type="ARBA" id="ARBA00022737"/>
    </source>
</evidence>
<dbReference type="GO" id="GO:0005697">
    <property type="term" value="C:telomerase holoenzyme complex"/>
    <property type="evidence" value="ECO:0007669"/>
    <property type="project" value="TreeGrafter"/>
</dbReference>
<dbReference type="GO" id="GO:0042162">
    <property type="term" value="F:telomeric DNA binding"/>
    <property type="evidence" value="ECO:0007669"/>
    <property type="project" value="TreeGrafter"/>
</dbReference>
<dbReference type="InterPro" id="IPR011990">
    <property type="entry name" value="TPR-like_helical_dom_sf"/>
</dbReference>
<dbReference type="Gene3D" id="1.25.40.10">
    <property type="entry name" value="Tetratricopeptide repeat domain"/>
    <property type="match status" value="1"/>
</dbReference>
<evidence type="ECO:0000259" key="2">
    <source>
        <dbReference type="Pfam" id="PF10373"/>
    </source>
</evidence>
<evidence type="ECO:0000313" key="5">
    <source>
        <dbReference type="Proteomes" id="UP000245207"/>
    </source>
</evidence>
<sequence>MVVKMDKAAPASSSRQLAQRLYDKNIELENRRRKSAQARVPSDPNAWEQMRENFETIILEDHSFSEKHNIEYSLWQLHYKRIEEFRAHCSATPTTVSTTSQTRGGPARPDRVSKIRSQFKTFLSEATGFYHDLILKIRAKYGLPMGQFYPEPENHKANDKDGKKSIEINKGLLSCHRCLIYLGDLARYKGLYGEGESKSRDYAAARSYYLQAASLWPASGNPHHQLAILANYSGDDLLAVYRYFRSLAAESPILTARDNLKLAFEKNRQSYSQLLVDAKSSPVKGSPVRTRGRERGIVETAVRSKEPVSDAGADVERTKDVRQMLKAFRVRFVRLNGILFTHTSVDTFEEILALVTNGFQELLSSGPEEELSFGTDTVENGLFIVILVSILIFTVNNVKGGTEGQSYADIVQNTVLLKNALGTFYELMGLLFKRCLQLTDPSSSFLLPGILVCVEWIACHPDAVIRNEADEKQSTAQINFWNNCVSLFNKLLLAGLVTYDEDDDISCFTDMTRYEEGENELQPALWEDLELRGFLPLKAAQTFLDFSSKHTNSKKDKVARVKRILAAGKVIADKITIDHKKVRYDSNSKKFVIGVETKKDTVTGKSNGGIKEGDVTATKIVTPPKAESNVDFEDDDDEVIVFKPTLIDNRTEMLAPKESHQEGLQHVQNKDTGSSQFAAPVSVPHSVYTNSQSVLPVNNFPQSIGQPYQFQSPMWSNNSQVAVSIAGGLKGLTLMENGHAGNPGMHRDMQILNATGVRESGTLYGGTSQSLVGPSVIDDANASFREPITHINTIAPSGPDPYTVGRHTFSTMPPNYLKGSTVRPVRHLGPPPGFNSVRPKQVNEQGSALGQNPLNDDYSWLDGYHLQASMMAGNQPINLPSNLNSQYMNDSSTSGFPFPGRQGPTVQFEGEKQKNWQERAVMENSNSHHASLQQQYVPRMDQQGQPVWKGNQFV</sequence>
<name>A0A2U1LA76_ARTAN</name>
<dbReference type="PANTHER" id="PTHR15696">
    <property type="entry name" value="SMG-7 SUPPRESSOR WITH MORPHOLOGICAL EFFECT ON GENITALIA PROTEIN 7"/>
    <property type="match status" value="1"/>
</dbReference>
<dbReference type="OrthoDB" id="69928at2759"/>
<dbReference type="GO" id="GO:0070034">
    <property type="term" value="F:telomerase RNA binding"/>
    <property type="evidence" value="ECO:0007669"/>
    <property type="project" value="TreeGrafter"/>
</dbReference>
<accession>A0A2U1LA76</accession>
<feature type="domain" description="DNA/RNA-binding" evidence="2">
    <location>
        <begin position="205"/>
        <end position="540"/>
    </location>
</feature>
<proteinExistence type="predicted"/>
<dbReference type="FunFam" id="1.25.40.10:FF:000225">
    <property type="entry name" value="Protein SMG7"/>
    <property type="match status" value="1"/>
</dbReference>
<dbReference type="PANTHER" id="PTHR15696:SF29">
    <property type="entry name" value="TETRATRICOPEPTIDE-LIKE HELICAL DOMAIN-CONTAINING PROTEIN-RELATED"/>
    <property type="match status" value="1"/>
</dbReference>
<protein>
    <submittedName>
        <fullName evidence="4">DNA/RNA-binding domain, Est1-type</fullName>
    </submittedName>
</protein>
<dbReference type="InterPro" id="IPR045153">
    <property type="entry name" value="Est1/Ebs1-like"/>
</dbReference>
<dbReference type="SUPFAM" id="SSF48452">
    <property type="entry name" value="TPR-like"/>
    <property type="match status" value="1"/>
</dbReference>
<keyword evidence="5" id="KW-1185">Reference proteome</keyword>
<dbReference type="STRING" id="35608.A0A2U1LA76"/>
<dbReference type="Proteomes" id="UP000245207">
    <property type="component" value="Unassembled WGS sequence"/>
</dbReference>